<evidence type="ECO:0000256" key="3">
    <source>
        <dbReference type="ARBA" id="ARBA00022840"/>
    </source>
</evidence>
<dbReference type="SMART" id="SM00382">
    <property type="entry name" value="AAA"/>
    <property type="match status" value="1"/>
</dbReference>
<dbReference type="PANTHER" id="PTHR24220:SF470">
    <property type="entry name" value="CELL DIVISION ATP-BINDING PROTEIN FTSE"/>
    <property type="match status" value="1"/>
</dbReference>
<keyword evidence="2" id="KW-0547">Nucleotide-binding</keyword>
<dbReference type="InterPro" id="IPR003593">
    <property type="entry name" value="AAA+_ATPase"/>
</dbReference>
<reference evidence="5" key="1">
    <citation type="submission" date="2020-04" db="EMBL/GenBank/DDBJ databases">
        <authorList>
            <person name="Zhang T."/>
        </authorList>
    </citation>
    <scope>NUCLEOTIDE SEQUENCE</scope>
    <source>
        <strain evidence="5">HKST-UBA02</strain>
    </source>
</reference>
<comment type="caution">
    <text evidence="5">The sequence shown here is derived from an EMBL/GenBank/DDBJ whole genome shotgun (WGS) entry which is preliminary data.</text>
</comment>
<dbReference type="GO" id="GO:0005524">
    <property type="term" value="F:ATP binding"/>
    <property type="evidence" value="ECO:0007669"/>
    <property type="project" value="UniProtKB-KW"/>
</dbReference>
<reference evidence="5" key="2">
    <citation type="journal article" date="2021" name="Microbiome">
        <title>Successional dynamics and alternative stable states in a saline activated sludge microbial community over 9 years.</title>
        <authorList>
            <person name="Wang Y."/>
            <person name="Ye J."/>
            <person name="Ju F."/>
            <person name="Liu L."/>
            <person name="Boyd J.A."/>
            <person name="Deng Y."/>
            <person name="Parks D.H."/>
            <person name="Jiang X."/>
            <person name="Yin X."/>
            <person name="Woodcroft B.J."/>
            <person name="Tyson G.W."/>
            <person name="Hugenholtz P."/>
            <person name="Polz M.F."/>
            <person name="Zhang T."/>
        </authorList>
    </citation>
    <scope>NUCLEOTIDE SEQUENCE</scope>
    <source>
        <strain evidence="5">HKST-UBA02</strain>
    </source>
</reference>
<dbReference type="GO" id="GO:0005886">
    <property type="term" value="C:plasma membrane"/>
    <property type="evidence" value="ECO:0007669"/>
    <property type="project" value="TreeGrafter"/>
</dbReference>
<dbReference type="GO" id="GO:0016887">
    <property type="term" value="F:ATP hydrolysis activity"/>
    <property type="evidence" value="ECO:0007669"/>
    <property type="project" value="InterPro"/>
</dbReference>
<dbReference type="AlphaFoldDB" id="A0A956N8R5"/>
<evidence type="ECO:0000256" key="1">
    <source>
        <dbReference type="ARBA" id="ARBA00005417"/>
    </source>
</evidence>
<dbReference type="InterPro" id="IPR015854">
    <property type="entry name" value="ABC_transpr_LolD-like"/>
</dbReference>
<gene>
    <name evidence="5" type="ORF">KDA27_00990</name>
</gene>
<dbReference type="PANTHER" id="PTHR24220">
    <property type="entry name" value="IMPORT ATP-BINDING PROTEIN"/>
    <property type="match status" value="1"/>
</dbReference>
<feature type="domain" description="ABC transporter" evidence="4">
    <location>
        <begin position="2"/>
        <end position="231"/>
    </location>
</feature>
<name>A0A956N8R5_UNCEI</name>
<dbReference type="PROSITE" id="PS50893">
    <property type="entry name" value="ABC_TRANSPORTER_2"/>
    <property type="match status" value="1"/>
</dbReference>
<sequence length="231" mass="25930">MIRFDHVFKKYGGARRAWVLDDLSLEIPTGEMVFLLGASGAGKTTLLKLVTLEERPTKGRIQVQEFDSDSIPKAKVPLLRRRCGVVYQDFRLIRDKTIHENLAYVLQMTGILDPNTLHAITRRVLAQVGLIAKRNDFPDELSGGEQQRAAIARALVHQPSILLADEPTGNLDQEMGIDILQLLRRVNLAGATVMVASHDHELALRFADRVIVLEAGRVRTDERIRQKRVAL</sequence>
<accession>A0A956N8R5</accession>
<evidence type="ECO:0000313" key="6">
    <source>
        <dbReference type="Proteomes" id="UP000739538"/>
    </source>
</evidence>
<dbReference type="SUPFAM" id="SSF52540">
    <property type="entry name" value="P-loop containing nucleoside triphosphate hydrolases"/>
    <property type="match status" value="1"/>
</dbReference>
<dbReference type="Pfam" id="PF00005">
    <property type="entry name" value="ABC_tran"/>
    <property type="match status" value="1"/>
</dbReference>
<evidence type="ECO:0000313" key="5">
    <source>
        <dbReference type="EMBL" id="MCA9754348.1"/>
    </source>
</evidence>
<dbReference type="FunFam" id="3.40.50.300:FF:000056">
    <property type="entry name" value="Cell division ATP-binding protein FtsE"/>
    <property type="match status" value="1"/>
</dbReference>
<comment type="similarity">
    <text evidence="1">Belongs to the ABC transporter superfamily.</text>
</comment>
<organism evidence="5 6">
    <name type="scientific">Eiseniibacteriota bacterium</name>
    <dbReference type="NCBI Taxonomy" id="2212470"/>
    <lineage>
        <taxon>Bacteria</taxon>
        <taxon>Candidatus Eiseniibacteriota</taxon>
    </lineage>
</organism>
<proteinExistence type="inferred from homology"/>
<evidence type="ECO:0000259" key="4">
    <source>
        <dbReference type="PROSITE" id="PS50893"/>
    </source>
</evidence>
<dbReference type="InterPro" id="IPR027417">
    <property type="entry name" value="P-loop_NTPase"/>
</dbReference>
<dbReference type="Proteomes" id="UP000739538">
    <property type="component" value="Unassembled WGS sequence"/>
</dbReference>
<dbReference type="GO" id="GO:0022857">
    <property type="term" value="F:transmembrane transporter activity"/>
    <property type="evidence" value="ECO:0007669"/>
    <property type="project" value="TreeGrafter"/>
</dbReference>
<evidence type="ECO:0000256" key="2">
    <source>
        <dbReference type="ARBA" id="ARBA00022741"/>
    </source>
</evidence>
<dbReference type="Gene3D" id="3.40.50.300">
    <property type="entry name" value="P-loop containing nucleotide triphosphate hydrolases"/>
    <property type="match status" value="1"/>
</dbReference>
<dbReference type="InterPro" id="IPR003439">
    <property type="entry name" value="ABC_transporter-like_ATP-bd"/>
</dbReference>
<keyword evidence="3 5" id="KW-0067">ATP-binding</keyword>
<protein>
    <submittedName>
        <fullName evidence="5">ATP-binding cassette domain-containing protein</fullName>
    </submittedName>
</protein>
<dbReference type="EMBL" id="JAGQHS010000002">
    <property type="protein sequence ID" value="MCA9754348.1"/>
    <property type="molecule type" value="Genomic_DNA"/>
</dbReference>
<dbReference type="PROSITE" id="PS00211">
    <property type="entry name" value="ABC_TRANSPORTER_1"/>
    <property type="match status" value="1"/>
</dbReference>
<dbReference type="InterPro" id="IPR017871">
    <property type="entry name" value="ABC_transporter-like_CS"/>
</dbReference>